<comment type="caution">
    <text evidence="1">The sequence shown here is derived from an EMBL/GenBank/DDBJ whole genome shotgun (WGS) entry which is preliminary data.</text>
</comment>
<organism evidence="1 2">
    <name type="scientific">Portunus trituberculatus</name>
    <name type="common">Swimming crab</name>
    <name type="synonym">Neptunus trituberculatus</name>
    <dbReference type="NCBI Taxonomy" id="210409"/>
    <lineage>
        <taxon>Eukaryota</taxon>
        <taxon>Metazoa</taxon>
        <taxon>Ecdysozoa</taxon>
        <taxon>Arthropoda</taxon>
        <taxon>Crustacea</taxon>
        <taxon>Multicrustacea</taxon>
        <taxon>Malacostraca</taxon>
        <taxon>Eumalacostraca</taxon>
        <taxon>Eucarida</taxon>
        <taxon>Decapoda</taxon>
        <taxon>Pleocyemata</taxon>
        <taxon>Brachyura</taxon>
        <taxon>Eubrachyura</taxon>
        <taxon>Portunoidea</taxon>
        <taxon>Portunidae</taxon>
        <taxon>Portuninae</taxon>
        <taxon>Portunus</taxon>
    </lineage>
</organism>
<evidence type="ECO:0000313" key="1">
    <source>
        <dbReference type="EMBL" id="MPC73314.1"/>
    </source>
</evidence>
<reference evidence="1 2" key="1">
    <citation type="submission" date="2019-05" db="EMBL/GenBank/DDBJ databases">
        <title>Another draft genome of Portunus trituberculatus and its Hox gene families provides insights of decapod evolution.</title>
        <authorList>
            <person name="Jeong J.-H."/>
            <person name="Song I."/>
            <person name="Kim S."/>
            <person name="Choi T."/>
            <person name="Kim D."/>
            <person name="Ryu S."/>
            <person name="Kim W."/>
        </authorList>
    </citation>
    <scope>NUCLEOTIDE SEQUENCE [LARGE SCALE GENOMIC DNA]</scope>
    <source>
        <tissue evidence="1">Muscle</tissue>
    </source>
</reference>
<keyword evidence="2" id="KW-1185">Reference proteome</keyword>
<gene>
    <name evidence="1" type="ORF">E2C01_067637</name>
</gene>
<dbReference type="AlphaFoldDB" id="A0A5B7HXZ2"/>
<evidence type="ECO:0000313" key="2">
    <source>
        <dbReference type="Proteomes" id="UP000324222"/>
    </source>
</evidence>
<name>A0A5B7HXZ2_PORTR</name>
<dbReference type="EMBL" id="VSRR010036550">
    <property type="protein sequence ID" value="MPC73314.1"/>
    <property type="molecule type" value="Genomic_DNA"/>
</dbReference>
<sequence>MWDCVGCVQLAYGVGMRASRVDAGTYLHGGGQGMPQPRLRVAGVARGGSSFPSCVQLLSQ</sequence>
<protein>
    <submittedName>
        <fullName evidence="1">Uncharacterized protein</fullName>
    </submittedName>
</protein>
<accession>A0A5B7HXZ2</accession>
<dbReference type="Proteomes" id="UP000324222">
    <property type="component" value="Unassembled WGS sequence"/>
</dbReference>
<proteinExistence type="predicted"/>